<reference evidence="4 5" key="1">
    <citation type="submission" date="2022-04" db="EMBL/GenBank/DDBJ databases">
        <title>Positive selection, recombination, and allopatry shape intraspecific diversity of widespread and dominant cyanobacteria.</title>
        <authorList>
            <person name="Wei J."/>
            <person name="Shu W."/>
            <person name="Hu C."/>
        </authorList>
    </citation>
    <scope>NUCLEOTIDE SEQUENCE [LARGE SCALE GENOMIC DNA]</scope>
    <source>
        <strain evidence="4 5">GB2-A5</strain>
    </source>
</reference>
<feature type="region of interest" description="Disordered" evidence="1">
    <location>
        <begin position="1"/>
        <end position="27"/>
    </location>
</feature>
<keyword evidence="5" id="KW-1185">Reference proteome</keyword>
<feature type="region of interest" description="Disordered" evidence="1">
    <location>
        <begin position="64"/>
        <end position="88"/>
    </location>
</feature>
<keyword evidence="2" id="KW-1133">Transmembrane helix</keyword>
<feature type="region of interest" description="Disordered" evidence="1">
    <location>
        <begin position="256"/>
        <end position="288"/>
    </location>
</feature>
<dbReference type="EMBL" id="JAMPKK010000014">
    <property type="protein sequence ID" value="MEP0864551.1"/>
    <property type="molecule type" value="Genomic_DNA"/>
</dbReference>
<dbReference type="InterPro" id="IPR009045">
    <property type="entry name" value="Zn_M74/Hedgehog-like"/>
</dbReference>
<evidence type="ECO:0000313" key="4">
    <source>
        <dbReference type="EMBL" id="MEP0864551.1"/>
    </source>
</evidence>
<dbReference type="InterPro" id="IPR052179">
    <property type="entry name" value="DD-CPase-like"/>
</dbReference>
<gene>
    <name evidence="4" type="ORF">NDI37_08730</name>
</gene>
<name>A0ABV0JM95_9CYAN</name>
<dbReference type="SUPFAM" id="SSF55166">
    <property type="entry name" value="Hedgehog/DD-peptidase"/>
    <property type="match status" value="1"/>
</dbReference>
<feature type="transmembrane region" description="Helical" evidence="2">
    <location>
        <begin position="40"/>
        <end position="60"/>
    </location>
</feature>
<proteinExistence type="predicted"/>
<keyword evidence="4" id="KW-0121">Carboxypeptidase</keyword>
<dbReference type="InterPro" id="IPR003709">
    <property type="entry name" value="VanY-like_core_dom"/>
</dbReference>
<evidence type="ECO:0000259" key="3">
    <source>
        <dbReference type="Pfam" id="PF02557"/>
    </source>
</evidence>
<organism evidence="4 5">
    <name type="scientific">Funiculus sociatus GB2-A5</name>
    <dbReference type="NCBI Taxonomy" id="2933946"/>
    <lineage>
        <taxon>Bacteria</taxon>
        <taxon>Bacillati</taxon>
        <taxon>Cyanobacteriota</taxon>
        <taxon>Cyanophyceae</taxon>
        <taxon>Coleofasciculales</taxon>
        <taxon>Coleofasciculaceae</taxon>
        <taxon>Funiculus</taxon>
    </lineage>
</organism>
<keyword evidence="4" id="KW-0378">Hydrolase</keyword>
<feature type="domain" description="D-alanyl-D-alanine carboxypeptidase-like core" evidence="3">
    <location>
        <begin position="114"/>
        <end position="244"/>
    </location>
</feature>
<dbReference type="InterPro" id="IPR058193">
    <property type="entry name" value="VanY/YodJ_core_dom"/>
</dbReference>
<dbReference type="PANTHER" id="PTHR34385">
    <property type="entry name" value="D-ALANYL-D-ALANINE CARBOXYPEPTIDASE"/>
    <property type="match status" value="1"/>
</dbReference>
<dbReference type="CDD" id="cd14852">
    <property type="entry name" value="LD-carboxypeptidase"/>
    <property type="match status" value="1"/>
</dbReference>
<dbReference type="RefSeq" id="WP_190424860.1">
    <property type="nucleotide sequence ID" value="NZ_JAMPKK010000014.1"/>
</dbReference>
<protein>
    <submittedName>
        <fullName evidence="4">D-alanyl-D-alanine carboxypeptidase family protein</fullName>
    </submittedName>
</protein>
<feature type="compositionally biased region" description="Low complexity" evidence="1">
    <location>
        <begin position="65"/>
        <end position="88"/>
    </location>
</feature>
<accession>A0ABV0JM95</accession>
<keyword evidence="2" id="KW-0472">Membrane</keyword>
<dbReference type="Pfam" id="PF02557">
    <property type="entry name" value="VanY"/>
    <property type="match status" value="1"/>
</dbReference>
<dbReference type="PANTHER" id="PTHR34385:SF1">
    <property type="entry name" value="PEPTIDOGLYCAN L-ALANYL-D-GLUTAMATE ENDOPEPTIDASE CWLK"/>
    <property type="match status" value="1"/>
</dbReference>
<keyword evidence="4" id="KW-0645">Protease</keyword>
<comment type="caution">
    <text evidence="4">The sequence shown here is derived from an EMBL/GenBank/DDBJ whole genome shotgun (WGS) entry which is preliminary data.</text>
</comment>
<evidence type="ECO:0000313" key="5">
    <source>
        <dbReference type="Proteomes" id="UP001442494"/>
    </source>
</evidence>
<dbReference type="GO" id="GO:0004180">
    <property type="term" value="F:carboxypeptidase activity"/>
    <property type="evidence" value="ECO:0007669"/>
    <property type="project" value="UniProtKB-KW"/>
</dbReference>
<keyword evidence="2" id="KW-0812">Transmembrane</keyword>
<dbReference type="Gene3D" id="3.30.1380.10">
    <property type="match status" value="1"/>
</dbReference>
<evidence type="ECO:0000256" key="1">
    <source>
        <dbReference type="SAM" id="MobiDB-lite"/>
    </source>
</evidence>
<sequence length="288" mass="31334">MDNAGIPGKPPETSVPPIDDIPEALRDTPKIKRRRRFKPILLLGGLLGLGAIALLVGIFLPRPTPQSSASTSQPNPTQTSPTPTATPQATIFGHFAYPEAPASELQPISFNGRLKMRKAAAKQFQAMVAAARASGVNIVPISGFRSIDEQKHLFFDTKAQRGQSASERAKVSAPPGYSEHHTGYAVDIGDGNVPATNLSPRFENTAAFKWLVKNAPYYSFEISFPKNNPQGVSYEPWHWRFVGDSHSLETFYKAKNSENTQQSELTNPSPVPTLQFSVPSPSYPVPSP</sequence>
<dbReference type="Proteomes" id="UP001442494">
    <property type="component" value="Unassembled WGS sequence"/>
</dbReference>
<evidence type="ECO:0000256" key="2">
    <source>
        <dbReference type="SAM" id="Phobius"/>
    </source>
</evidence>
<feature type="compositionally biased region" description="Polar residues" evidence="1">
    <location>
        <begin position="257"/>
        <end position="276"/>
    </location>
</feature>